<comment type="cofactor">
    <cofactor evidence="3">
        <name>Zn(2+)</name>
        <dbReference type="ChEBI" id="CHEBI:29105"/>
    </cofactor>
    <text evidence="3">Binds 2 Zn(2+) ions.</text>
</comment>
<feature type="active site" description="Phosphoserine intermediate" evidence="2">
    <location>
        <position position="212"/>
    </location>
</feature>
<evidence type="ECO:0000256" key="1">
    <source>
        <dbReference type="ARBA" id="ARBA00022553"/>
    </source>
</evidence>
<dbReference type="EMBL" id="LJZR01000012">
    <property type="protein sequence ID" value="KPQ35350.1"/>
    <property type="molecule type" value="Genomic_DNA"/>
</dbReference>
<gene>
    <name evidence="4" type="primary">phoA</name>
    <name evidence="4" type="ORF">HLUCCA11_10335</name>
</gene>
<dbReference type="Pfam" id="PF00245">
    <property type="entry name" value="Alk_phosphatase"/>
    <property type="match status" value="2"/>
</dbReference>
<dbReference type="SMART" id="SM00098">
    <property type="entry name" value="alkPPc"/>
    <property type="match status" value="1"/>
</dbReference>
<accession>A0A0P8BNH1</accession>
<feature type="binding site" evidence="3">
    <location>
        <position position="265"/>
    </location>
    <ligand>
        <name>Mg(2+)</name>
        <dbReference type="ChEBI" id="CHEBI:18420"/>
    </ligand>
</feature>
<dbReference type="GO" id="GO:0004035">
    <property type="term" value="F:alkaline phosphatase activity"/>
    <property type="evidence" value="ECO:0007669"/>
    <property type="project" value="TreeGrafter"/>
</dbReference>
<feature type="binding site" evidence="3">
    <location>
        <position position="496"/>
    </location>
    <ligand>
        <name>Zn(2+)</name>
        <dbReference type="ChEBI" id="CHEBI:29105"/>
        <label>2</label>
    </ligand>
</feature>
<reference evidence="4 5" key="1">
    <citation type="submission" date="2015-09" db="EMBL/GenBank/DDBJ databases">
        <title>Identification and resolution of microdiversity through metagenomic sequencing of parallel consortia.</title>
        <authorList>
            <person name="Nelson W.C."/>
            <person name="Romine M.F."/>
            <person name="Lindemann S.R."/>
        </authorList>
    </citation>
    <scope>NUCLEOTIDE SEQUENCE [LARGE SCALE GENOMIC DNA]</scope>
    <source>
        <strain evidence="4">Ana</strain>
    </source>
</reference>
<feature type="binding site" evidence="3">
    <location>
        <position position="604"/>
    </location>
    <ligand>
        <name>Zn(2+)</name>
        <dbReference type="ChEBI" id="CHEBI:29105"/>
        <label>2</label>
    </ligand>
</feature>
<feature type="binding site" evidence="3">
    <location>
        <position position="538"/>
    </location>
    <ligand>
        <name>Zn(2+)</name>
        <dbReference type="ChEBI" id="CHEBI:29105"/>
        <label>2</label>
    </ligand>
</feature>
<comment type="caution">
    <text evidence="4">The sequence shown here is derived from an EMBL/GenBank/DDBJ whole genome shotgun (WGS) entry which is preliminary data.</text>
</comment>
<dbReference type="PANTHER" id="PTHR11596">
    <property type="entry name" value="ALKALINE PHOSPHATASE"/>
    <property type="match status" value="1"/>
</dbReference>
<keyword evidence="3" id="KW-0460">Magnesium</keyword>
<keyword evidence="3" id="KW-0862">Zinc</keyword>
<feature type="non-terminal residue" evidence="4">
    <location>
        <position position="688"/>
    </location>
</feature>
<evidence type="ECO:0000256" key="3">
    <source>
        <dbReference type="PIRSR" id="PIRSR601952-2"/>
    </source>
</evidence>
<evidence type="ECO:0000256" key="2">
    <source>
        <dbReference type="PIRSR" id="PIRSR601952-1"/>
    </source>
</evidence>
<keyword evidence="3" id="KW-0479">Metal-binding</keyword>
<keyword evidence="1" id="KW-0597">Phosphoprotein</keyword>
<sequence>MAKNVIIMIGDGMGWEITRAAAIQKAINEGATGDSLTDFYTEEKGTGLNLQKLDGFTLATTGGTYIDGSKNNSALEGNPFRRETGVAVIREGYDLSDLPGLDENGNFQGAQVVGFTVERTETGETVFVGTDADGNPLVDAEGNRFEVVGSNAPILGIFDPGFDERAVFALNEEGDMVQVGGFINAYDPTKGPTRPWLPHSDLDYVKNLYPDSANTATTLYTAVKSYNAAVGVDIYEDDLVTLGDTARDLGKSFGVVTSVPFSHATPAAAIGHVSHRDKLNEEERIVNNEVVLDEFGVPLHEDHSGGAHEGEPVFALDEDGNPIPVLDDNILYDILNHSQPEVVLGGGHYLAAGGTEADPFERYLTVEAAESLRNGETAYTFVERGANAAEILAGTAASIDVNSGEKLFGVYGARGQGGNLPWLTADGDYSNLGLPTRLSNDRPLAEGETVEAFIASELDANPTLTQMTLAALDVLGDDSDGFWLSIEGGDIDWAMHDNNLDNSIGAMLSFDMAVGAVQDWIAANGGYEENLLLVTADHDHYFTLNNDFPTQLQEFGAEALTIQLDENGQPLLDEEGNRIDEVDTAFAAHYWGSDPEVMNGWAHHTSIPVPVYYQGAGADVLTQSIGSGFEQYGFDVPGIEGHVDQVHIAQAMEAALLASSLPAPNEVIGTNDDDVLIGTADNDLMFGF</sequence>
<dbReference type="InterPro" id="IPR001952">
    <property type="entry name" value="Alkaline_phosphatase"/>
</dbReference>
<dbReference type="GO" id="GO:0046872">
    <property type="term" value="F:metal ion binding"/>
    <property type="evidence" value="ECO:0007669"/>
    <property type="project" value="UniProtKB-KW"/>
</dbReference>
<dbReference type="PATRIC" id="fig|1666911.3.peg.4210"/>
<dbReference type="SUPFAM" id="SSF53649">
    <property type="entry name" value="Alkaline phosphatase-like"/>
    <property type="match status" value="2"/>
</dbReference>
<dbReference type="STRING" id="1666911.HLUCCA11_10335"/>
<dbReference type="Gene3D" id="3.40.720.10">
    <property type="entry name" value="Alkaline Phosphatase, subunit A"/>
    <property type="match status" value="1"/>
</dbReference>
<feature type="binding site" evidence="3">
    <location>
        <position position="492"/>
    </location>
    <ligand>
        <name>Zn(2+)</name>
        <dbReference type="ChEBI" id="CHEBI:29105"/>
        <label>2</label>
    </ligand>
</feature>
<evidence type="ECO:0000313" key="5">
    <source>
        <dbReference type="Proteomes" id="UP000050465"/>
    </source>
</evidence>
<dbReference type="Proteomes" id="UP000050465">
    <property type="component" value="Unassembled WGS sequence"/>
</dbReference>
<feature type="binding site" evidence="3">
    <location>
        <position position="487"/>
    </location>
    <ligand>
        <name>Mg(2+)</name>
        <dbReference type="ChEBI" id="CHEBI:18420"/>
    </ligand>
</feature>
<name>A0A0P8BNH1_9CYAN</name>
<dbReference type="PANTHER" id="PTHR11596:SF5">
    <property type="entry name" value="ALKALINE PHOSPHATASE"/>
    <property type="match status" value="1"/>
</dbReference>
<protein>
    <submittedName>
        <fullName evidence="4">Alkaline phosphatase PhoB</fullName>
    </submittedName>
</protein>
<dbReference type="InterPro" id="IPR017850">
    <property type="entry name" value="Alkaline_phosphatase_core_sf"/>
</dbReference>
<feature type="binding site" evidence="3">
    <location>
        <position position="537"/>
    </location>
    <ligand>
        <name>Zn(2+)</name>
        <dbReference type="ChEBI" id="CHEBI:29105"/>
        <label>2</label>
    </ligand>
</feature>
<comment type="cofactor">
    <cofactor evidence="3">
        <name>Mg(2+)</name>
        <dbReference type="ChEBI" id="CHEBI:18420"/>
    </cofactor>
    <text evidence="3">Binds 1 Mg(2+) ion.</text>
</comment>
<feature type="binding site" evidence="3">
    <location>
        <position position="263"/>
    </location>
    <ligand>
        <name>Mg(2+)</name>
        <dbReference type="ChEBI" id="CHEBI:18420"/>
    </ligand>
</feature>
<evidence type="ECO:0000313" key="4">
    <source>
        <dbReference type="EMBL" id="KPQ35350.1"/>
    </source>
</evidence>
<dbReference type="AlphaFoldDB" id="A0A0P8BNH1"/>
<proteinExistence type="predicted"/>
<organism evidence="4 5">
    <name type="scientific">Phormidesmis priestleyi Ana</name>
    <dbReference type="NCBI Taxonomy" id="1666911"/>
    <lineage>
        <taxon>Bacteria</taxon>
        <taxon>Bacillati</taxon>
        <taxon>Cyanobacteriota</taxon>
        <taxon>Cyanophyceae</taxon>
        <taxon>Leptolyngbyales</taxon>
        <taxon>Leptolyngbyaceae</taxon>
        <taxon>Phormidesmis</taxon>
    </lineage>
</organism>